<organism evidence="2 3">
    <name type="scientific">Rhodofomes roseus</name>
    <dbReference type="NCBI Taxonomy" id="34475"/>
    <lineage>
        <taxon>Eukaryota</taxon>
        <taxon>Fungi</taxon>
        <taxon>Dikarya</taxon>
        <taxon>Basidiomycota</taxon>
        <taxon>Agaricomycotina</taxon>
        <taxon>Agaricomycetes</taxon>
        <taxon>Polyporales</taxon>
        <taxon>Rhodofomes</taxon>
    </lineage>
</organism>
<gene>
    <name evidence="2" type="ORF">C8Q71DRAFT_217928</name>
</gene>
<reference evidence="2 3" key="1">
    <citation type="journal article" date="2021" name="Environ. Microbiol.">
        <title>Gene family expansions and transcriptome signatures uncover fungal adaptations to wood decay.</title>
        <authorList>
            <person name="Hage H."/>
            <person name="Miyauchi S."/>
            <person name="Viragh M."/>
            <person name="Drula E."/>
            <person name="Min B."/>
            <person name="Chaduli D."/>
            <person name="Navarro D."/>
            <person name="Favel A."/>
            <person name="Norest M."/>
            <person name="Lesage-Meessen L."/>
            <person name="Balint B."/>
            <person name="Merenyi Z."/>
            <person name="de Eugenio L."/>
            <person name="Morin E."/>
            <person name="Martinez A.T."/>
            <person name="Baldrian P."/>
            <person name="Stursova M."/>
            <person name="Martinez M.J."/>
            <person name="Novotny C."/>
            <person name="Magnuson J.K."/>
            <person name="Spatafora J.W."/>
            <person name="Maurice S."/>
            <person name="Pangilinan J."/>
            <person name="Andreopoulos W."/>
            <person name="LaButti K."/>
            <person name="Hundley H."/>
            <person name="Na H."/>
            <person name="Kuo A."/>
            <person name="Barry K."/>
            <person name="Lipzen A."/>
            <person name="Henrissat B."/>
            <person name="Riley R."/>
            <person name="Ahrendt S."/>
            <person name="Nagy L.G."/>
            <person name="Grigoriev I.V."/>
            <person name="Martin F."/>
            <person name="Rosso M.N."/>
        </authorList>
    </citation>
    <scope>NUCLEOTIDE SEQUENCE [LARGE SCALE GENOMIC DNA]</scope>
    <source>
        <strain evidence="2 3">CIRM-BRFM 1785</strain>
    </source>
</reference>
<dbReference type="Proteomes" id="UP000814176">
    <property type="component" value="Unassembled WGS sequence"/>
</dbReference>
<accession>A0ABQ8KUI0</accession>
<dbReference type="GeneID" id="71997813"/>
<evidence type="ECO:0000313" key="2">
    <source>
        <dbReference type="EMBL" id="KAH9842732.1"/>
    </source>
</evidence>
<feature type="region of interest" description="Disordered" evidence="1">
    <location>
        <begin position="52"/>
        <end position="81"/>
    </location>
</feature>
<dbReference type="RefSeq" id="XP_047783779.1">
    <property type="nucleotide sequence ID" value="XM_047917081.1"/>
</dbReference>
<sequence>MSKRSWRDNIPDMAAALKWAEEMSAKSEACEIELSPQARRKERMFKELAEAQRVISSEDSQRIWTPPGDAERQEKATSANEQPLLQVAHVTDRVMYRTQGQNMPNAPAKLSIGDFSDTSLSVPDAERGKVDEFPTSSELEGVPLHVTAAPYVQPVVNIDQRDTRQQCVDCRSDLTSEAATKAKSFTSQKLREHQHIYHTITVQLARFWKHGETWSVMMPGRWSAGGCLLCRADGKPYRR</sequence>
<name>A0ABQ8KUI0_9APHY</name>
<keyword evidence="3" id="KW-1185">Reference proteome</keyword>
<protein>
    <submittedName>
        <fullName evidence="2">Uncharacterized protein</fullName>
    </submittedName>
</protein>
<comment type="caution">
    <text evidence="2">The sequence shown here is derived from an EMBL/GenBank/DDBJ whole genome shotgun (WGS) entry which is preliminary data.</text>
</comment>
<dbReference type="EMBL" id="JADCUA010000002">
    <property type="protein sequence ID" value="KAH9842732.1"/>
    <property type="molecule type" value="Genomic_DNA"/>
</dbReference>
<evidence type="ECO:0000256" key="1">
    <source>
        <dbReference type="SAM" id="MobiDB-lite"/>
    </source>
</evidence>
<evidence type="ECO:0000313" key="3">
    <source>
        <dbReference type="Proteomes" id="UP000814176"/>
    </source>
</evidence>
<proteinExistence type="predicted"/>